<evidence type="ECO:0000256" key="1">
    <source>
        <dbReference type="ARBA" id="ARBA00004651"/>
    </source>
</evidence>
<feature type="transmembrane region" description="Helical" evidence="9">
    <location>
        <begin position="225"/>
        <end position="249"/>
    </location>
</feature>
<evidence type="ECO:0000256" key="4">
    <source>
        <dbReference type="ARBA" id="ARBA00022692"/>
    </source>
</evidence>
<name>A0A494Y064_9BURK</name>
<comment type="similarity">
    <text evidence="8">Belongs to the binding-protein-dependent transport system permease family. LivHM subfamily.</text>
</comment>
<dbReference type="InterPro" id="IPR001851">
    <property type="entry name" value="ABC_transp_permease"/>
</dbReference>
<sequence length="291" mass="30058">MNPVSFLIDLLSSAVTYALLALAVVLAYRTSRVLMFCVGEIGMTCAYVLHDVWGWAGGGGAGFAAGLLAAFAVAAVIGWILYLLLRQLSANGDHFVGTVVTIAVSIFLEGVMSAVWAGETIQMPFRRDTFVLAGAQISPVSLAIVVIGGVLIGGLLLVFYRSRAGIELQAVAGNWRLAVLSGIPAARWLSFVWIVAAMLCAVAGLFSGAISAVSIGGAEIGFSGIVAAIMGGLTSPVGALAGALLLAAGENLTSLFFDARYSVVVPVLFLVLLLALRPAGLSGRVERISRT</sequence>
<evidence type="ECO:0000256" key="7">
    <source>
        <dbReference type="ARBA" id="ARBA00023136"/>
    </source>
</evidence>
<evidence type="ECO:0000256" key="9">
    <source>
        <dbReference type="SAM" id="Phobius"/>
    </source>
</evidence>
<dbReference type="Proteomes" id="UP000270342">
    <property type="component" value="Unassembled WGS sequence"/>
</dbReference>
<evidence type="ECO:0000256" key="5">
    <source>
        <dbReference type="ARBA" id="ARBA00022970"/>
    </source>
</evidence>
<feature type="transmembrane region" description="Helical" evidence="9">
    <location>
        <begin position="261"/>
        <end position="280"/>
    </location>
</feature>
<comment type="subcellular location">
    <subcellularLocation>
        <location evidence="1">Cell membrane</location>
        <topology evidence="1">Multi-pass membrane protein</topology>
    </subcellularLocation>
</comment>
<keyword evidence="4 9" id="KW-0812">Transmembrane</keyword>
<dbReference type="AlphaFoldDB" id="A0A494Y064"/>
<protein>
    <submittedName>
        <fullName evidence="10">Branched-chain amino acid ABC transporter permease</fullName>
    </submittedName>
</protein>
<organism evidence="10 11">
    <name type="scientific">Pararobbsia silviterrae</name>
    <dbReference type="NCBI Taxonomy" id="1792498"/>
    <lineage>
        <taxon>Bacteria</taxon>
        <taxon>Pseudomonadati</taxon>
        <taxon>Pseudomonadota</taxon>
        <taxon>Betaproteobacteria</taxon>
        <taxon>Burkholderiales</taxon>
        <taxon>Burkholderiaceae</taxon>
        <taxon>Pararobbsia</taxon>
    </lineage>
</organism>
<reference evidence="10 11" key="1">
    <citation type="submission" date="2018-10" db="EMBL/GenBank/DDBJ databases">
        <title>Robbsia sp. DHC34, isolated from soil.</title>
        <authorList>
            <person name="Gao Z.-H."/>
            <person name="Qiu L.-H."/>
        </authorList>
    </citation>
    <scope>NUCLEOTIDE SEQUENCE [LARGE SCALE GENOMIC DNA]</scope>
    <source>
        <strain evidence="10 11">DHC34</strain>
    </source>
</reference>
<dbReference type="InterPro" id="IPR052157">
    <property type="entry name" value="BCAA_transport_permease"/>
</dbReference>
<feature type="transmembrane region" description="Helical" evidence="9">
    <location>
        <begin position="6"/>
        <end position="26"/>
    </location>
</feature>
<keyword evidence="5" id="KW-0029">Amino-acid transport</keyword>
<evidence type="ECO:0000256" key="6">
    <source>
        <dbReference type="ARBA" id="ARBA00022989"/>
    </source>
</evidence>
<evidence type="ECO:0000313" key="11">
    <source>
        <dbReference type="Proteomes" id="UP000270342"/>
    </source>
</evidence>
<evidence type="ECO:0000256" key="8">
    <source>
        <dbReference type="ARBA" id="ARBA00037998"/>
    </source>
</evidence>
<proteinExistence type="inferred from homology"/>
<dbReference type="GO" id="GO:0006865">
    <property type="term" value="P:amino acid transport"/>
    <property type="evidence" value="ECO:0007669"/>
    <property type="project" value="UniProtKB-KW"/>
</dbReference>
<feature type="transmembrane region" description="Helical" evidence="9">
    <location>
        <begin position="33"/>
        <end position="50"/>
    </location>
</feature>
<evidence type="ECO:0000313" key="10">
    <source>
        <dbReference type="EMBL" id="RKP53751.1"/>
    </source>
</evidence>
<dbReference type="GO" id="GO:0022857">
    <property type="term" value="F:transmembrane transporter activity"/>
    <property type="evidence" value="ECO:0007669"/>
    <property type="project" value="InterPro"/>
</dbReference>
<feature type="transmembrane region" description="Helical" evidence="9">
    <location>
        <begin position="166"/>
        <end position="185"/>
    </location>
</feature>
<dbReference type="OrthoDB" id="9115386at2"/>
<keyword evidence="2" id="KW-0813">Transport</keyword>
<dbReference type="PANTHER" id="PTHR11795">
    <property type="entry name" value="BRANCHED-CHAIN AMINO ACID TRANSPORT SYSTEM PERMEASE PROTEIN LIVH"/>
    <property type="match status" value="1"/>
</dbReference>
<keyword evidence="3" id="KW-1003">Cell membrane</keyword>
<accession>A0A494Y064</accession>
<evidence type="ECO:0000256" key="3">
    <source>
        <dbReference type="ARBA" id="ARBA00022475"/>
    </source>
</evidence>
<gene>
    <name evidence="10" type="ORF">D7S86_15955</name>
</gene>
<comment type="caution">
    <text evidence="10">The sequence shown here is derived from an EMBL/GenBank/DDBJ whole genome shotgun (WGS) entry which is preliminary data.</text>
</comment>
<keyword evidence="7 9" id="KW-0472">Membrane</keyword>
<feature type="transmembrane region" description="Helical" evidence="9">
    <location>
        <begin position="62"/>
        <end position="83"/>
    </location>
</feature>
<feature type="transmembrane region" description="Helical" evidence="9">
    <location>
        <begin position="191"/>
        <end position="213"/>
    </location>
</feature>
<evidence type="ECO:0000256" key="2">
    <source>
        <dbReference type="ARBA" id="ARBA00022448"/>
    </source>
</evidence>
<dbReference type="PANTHER" id="PTHR11795:SF450">
    <property type="entry name" value="ABC TRANSPORTER PERMEASE PROTEIN"/>
    <property type="match status" value="1"/>
</dbReference>
<dbReference type="RefSeq" id="WP_121087826.1">
    <property type="nucleotide sequence ID" value="NZ_RBZU01000006.1"/>
</dbReference>
<dbReference type="GO" id="GO:0005886">
    <property type="term" value="C:plasma membrane"/>
    <property type="evidence" value="ECO:0007669"/>
    <property type="project" value="UniProtKB-SubCell"/>
</dbReference>
<feature type="transmembrane region" description="Helical" evidence="9">
    <location>
        <begin position="137"/>
        <end position="159"/>
    </location>
</feature>
<keyword evidence="11" id="KW-1185">Reference proteome</keyword>
<keyword evidence="6 9" id="KW-1133">Transmembrane helix</keyword>
<dbReference type="Pfam" id="PF02653">
    <property type="entry name" value="BPD_transp_2"/>
    <property type="match status" value="1"/>
</dbReference>
<dbReference type="EMBL" id="RBZU01000006">
    <property type="protein sequence ID" value="RKP53751.1"/>
    <property type="molecule type" value="Genomic_DNA"/>
</dbReference>
<feature type="transmembrane region" description="Helical" evidence="9">
    <location>
        <begin position="95"/>
        <end position="117"/>
    </location>
</feature>